<sequence length="540" mass="58465">MNPETSDKNEPIISSQPAANDDDDNNNTEVKEKQDTKPTLDISTVGKNPDSKTAALPTFCLFVALVSVIGAFENGWNTSVSNVPEKIIRDCKNGQKHVNIGVLPDCLPMENLLWGFAVGSYAIGGLIGGISAGYLQTRFGRIRTLVGNNFSFILGALILGSAVNPGMFIIGRILTGVGSGISTVTVPTYLGEIATVKARGALGTIYQLFLVIGILFTQIIGLLLSSVPGWRILLALTAIPALIQLILLRFCVETPRYLISQNKLDEAQQSLQLLRPGFDVTNEYKEIYDGQQEAETVESRDPEKNPKTKDPKAISSGARKSLSFAQLFRDPMCRKMTIICVTLSAIQQLSGINGVIFYSTSIFSEVFADNAKYATVGVGVINLIFTMVSVILIDRQGRKRLLLASEIGIVVTSILVVLGSIYSINLLVVVAVLLFVSSFAIGLGPIPFLIIPELLPTYGVSAAASLAMGLNWLSNFLVGLIFPVLKDALKNYTFLVFAIITSFGAIFTLLFVPETKGRTLEEIHNENSKDTKNLDSQMKS</sequence>
<reference evidence="13" key="1">
    <citation type="journal article" date="2006" name="Nature">
        <title>Characterization of the first carbohydrate transporter from symbiotic glomeromycotan fungi.</title>
        <authorList>
            <person name="Schuessler A."/>
            <person name="Martin H."/>
            <person name="Cohen D."/>
            <person name="Fitz M."/>
            <person name="Wipf D."/>
        </authorList>
    </citation>
    <scope>NUCLEOTIDE SEQUENCE</scope>
    <source>
        <tissue evidence="13">Symbiotic bladders and spores</tissue>
    </source>
</reference>
<feature type="compositionally biased region" description="Basic and acidic residues" evidence="10">
    <location>
        <begin position="29"/>
        <end position="38"/>
    </location>
</feature>
<evidence type="ECO:0000256" key="4">
    <source>
        <dbReference type="ARBA" id="ARBA00022475"/>
    </source>
</evidence>
<feature type="transmembrane region" description="Helical" evidence="11">
    <location>
        <begin position="371"/>
        <end position="394"/>
    </location>
</feature>
<keyword evidence="3 9" id="KW-0813">Transport</keyword>
<keyword evidence="8 11" id="KW-0472">Membrane</keyword>
<dbReference type="InterPro" id="IPR045263">
    <property type="entry name" value="GLUT"/>
</dbReference>
<feature type="compositionally biased region" description="Basic and acidic residues" evidence="10">
    <location>
        <begin position="297"/>
        <end position="312"/>
    </location>
</feature>
<accession>A0ZXK6</accession>
<feature type="transmembrane region" description="Helical" evidence="11">
    <location>
        <begin position="202"/>
        <end position="224"/>
    </location>
</feature>
<dbReference type="InterPro" id="IPR036259">
    <property type="entry name" value="MFS_trans_sf"/>
</dbReference>
<evidence type="ECO:0000259" key="12">
    <source>
        <dbReference type="PROSITE" id="PS50850"/>
    </source>
</evidence>
<keyword evidence="6 11" id="KW-0812">Transmembrane</keyword>
<dbReference type="SUPFAM" id="SSF103473">
    <property type="entry name" value="MFS general substrate transporter"/>
    <property type="match status" value="1"/>
</dbReference>
<proteinExistence type="inferred from homology"/>
<dbReference type="FunFam" id="1.20.1250.20:FF:000218">
    <property type="entry name" value="facilitated trehalose transporter Tret1"/>
    <property type="match status" value="1"/>
</dbReference>
<feature type="transmembrane region" description="Helical" evidence="11">
    <location>
        <begin position="491"/>
        <end position="512"/>
    </location>
</feature>
<feature type="region of interest" description="Disordered" evidence="10">
    <location>
        <begin position="1"/>
        <end position="47"/>
    </location>
</feature>
<comment type="similarity">
    <text evidence="2 9">Belongs to the major facilitator superfamily. Sugar transporter (TC 2.A.1.1) family.</text>
</comment>
<evidence type="ECO:0000256" key="7">
    <source>
        <dbReference type="ARBA" id="ARBA00022989"/>
    </source>
</evidence>
<feature type="transmembrane region" description="Helical" evidence="11">
    <location>
        <begin position="336"/>
        <end position="359"/>
    </location>
</feature>
<dbReference type="InterPro" id="IPR005829">
    <property type="entry name" value="Sugar_transporter_CS"/>
</dbReference>
<dbReference type="PRINTS" id="PR00171">
    <property type="entry name" value="SUGRTRNSPORT"/>
</dbReference>
<dbReference type="PROSITE" id="PS50850">
    <property type="entry name" value="MFS"/>
    <property type="match status" value="1"/>
</dbReference>
<feature type="transmembrane region" description="Helical" evidence="11">
    <location>
        <begin position="112"/>
        <end position="134"/>
    </location>
</feature>
<evidence type="ECO:0000256" key="5">
    <source>
        <dbReference type="ARBA" id="ARBA00022597"/>
    </source>
</evidence>
<dbReference type="PANTHER" id="PTHR23503">
    <property type="entry name" value="SOLUTE CARRIER FAMILY 2"/>
    <property type="match status" value="1"/>
</dbReference>
<dbReference type="NCBIfam" id="TIGR00879">
    <property type="entry name" value="SP"/>
    <property type="match status" value="1"/>
</dbReference>
<organism evidence="13">
    <name type="scientific">Geosiphon pyriformis</name>
    <dbReference type="NCBI Taxonomy" id="50956"/>
    <lineage>
        <taxon>Eukaryota</taxon>
        <taxon>Fungi</taxon>
        <taxon>Fungi incertae sedis</taxon>
        <taxon>Mucoromycota</taxon>
        <taxon>Glomeromycotina</taxon>
        <taxon>Glomeromycetes</taxon>
        <taxon>Archaeosporales</taxon>
        <taxon>Geosiphonaceae</taxon>
        <taxon>Geosiphon</taxon>
    </lineage>
</organism>
<dbReference type="OrthoDB" id="4540492at2759"/>
<dbReference type="GO" id="GO:0015149">
    <property type="term" value="F:hexose transmembrane transporter activity"/>
    <property type="evidence" value="ECO:0007669"/>
    <property type="project" value="TreeGrafter"/>
</dbReference>
<evidence type="ECO:0000256" key="8">
    <source>
        <dbReference type="ARBA" id="ARBA00023136"/>
    </source>
</evidence>
<feature type="transmembrane region" description="Helical" evidence="11">
    <location>
        <begin position="146"/>
        <end position="163"/>
    </location>
</feature>
<feature type="transmembrane region" description="Helical" evidence="11">
    <location>
        <begin position="428"/>
        <end position="451"/>
    </location>
</feature>
<feature type="transmembrane region" description="Helical" evidence="11">
    <location>
        <begin position="169"/>
        <end position="190"/>
    </location>
</feature>
<protein>
    <submittedName>
        <fullName evidence="13">Monosaccharide transporter</fullName>
    </submittedName>
</protein>
<evidence type="ECO:0000256" key="9">
    <source>
        <dbReference type="RuleBase" id="RU003346"/>
    </source>
</evidence>
<evidence type="ECO:0000256" key="6">
    <source>
        <dbReference type="ARBA" id="ARBA00022692"/>
    </source>
</evidence>
<evidence type="ECO:0000256" key="11">
    <source>
        <dbReference type="SAM" id="Phobius"/>
    </source>
</evidence>
<dbReference type="PANTHER" id="PTHR23503:SF8">
    <property type="entry name" value="FACILITATED GLUCOSE TRANSPORTER PROTEIN 1"/>
    <property type="match status" value="1"/>
</dbReference>
<dbReference type="TCDB" id="2.A.1.1.43">
    <property type="family name" value="the major facilitator superfamily (mfs)"/>
</dbReference>
<name>A0ZXK6_9GLOM</name>
<feature type="compositionally biased region" description="Basic and acidic residues" evidence="10">
    <location>
        <begin position="1"/>
        <end position="10"/>
    </location>
</feature>
<evidence type="ECO:0000256" key="1">
    <source>
        <dbReference type="ARBA" id="ARBA00004651"/>
    </source>
</evidence>
<keyword evidence="4" id="KW-1003">Cell membrane</keyword>
<gene>
    <name evidence="13" type="primary">mst1</name>
</gene>
<evidence type="ECO:0000256" key="2">
    <source>
        <dbReference type="ARBA" id="ARBA00010992"/>
    </source>
</evidence>
<keyword evidence="5" id="KW-0762">Sugar transport</keyword>
<dbReference type="InterPro" id="IPR003663">
    <property type="entry name" value="Sugar/inositol_transpt"/>
</dbReference>
<feature type="transmembrane region" description="Helical" evidence="11">
    <location>
        <begin position="401"/>
        <end position="422"/>
    </location>
</feature>
<evidence type="ECO:0000256" key="10">
    <source>
        <dbReference type="SAM" id="MobiDB-lite"/>
    </source>
</evidence>
<dbReference type="Pfam" id="PF00083">
    <property type="entry name" value="Sugar_tr"/>
    <property type="match status" value="1"/>
</dbReference>
<dbReference type="PROSITE" id="PS00217">
    <property type="entry name" value="SUGAR_TRANSPORT_2"/>
    <property type="match status" value="1"/>
</dbReference>
<feature type="transmembrane region" description="Helical" evidence="11">
    <location>
        <begin position="463"/>
        <end position="485"/>
    </location>
</feature>
<feature type="domain" description="Major facilitator superfamily (MFS) profile" evidence="12">
    <location>
        <begin position="63"/>
        <end position="516"/>
    </location>
</feature>
<keyword evidence="7 11" id="KW-1133">Transmembrane helix</keyword>
<evidence type="ECO:0000256" key="3">
    <source>
        <dbReference type="ARBA" id="ARBA00022448"/>
    </source>
</evidence>
<dbReference type="GO" id="GO:0005886">
    <property type="term" value="C:plasma membrane"/>
    <property type="evidence" value="ECO:0007669"/>
    <property type="project" value="UniProtKB-SubCell"/>
</dbReference>
<dbReference type="EMBL" id="AM231333">
    <property type="protein sequence ID" value="CAJ77495.1"/>
    <property type="molecule type" value="Genomic_DNA"/>
</dbReference>
<feature type="transmembrane region" description="Helical" evidence="11">
    <location>
        <begin position="230"/>
        <end position="252"/>
    </location>
</feature>
<dbReference type="AlphaFoldDB" id="A0ZXK6"/>
<comment type="subcellular location">
    <subcellularLocation>
        <location evidence="1">Cell membrane</location>
        <topology evidence="1">Multi-pass membrane protein</topology>
    </subcellularLocation>
</comment>
<dbReference type="InterPro" id="IPR005828">
    <property type="entry name" value="MFS_sugar_transport-like"/>
</dbReference>
<feature type="region of interest" description="Disordered" evidence="10">
    <location>
        <begin position="291"/>
        <end position="315"/>
    </location>
</feature>
<dbReference type="Gene3D" id="1.20.1250.20">
    <property type="entry name" value="MFS general substrate transporter like domains"/>
    <property type="match status" value="1"/>
</dbReference>
<evidence type="ECO:0000313" key="13">
    <source>
        <dbReference type="EMBL" id="CAJ77495.1"/>
    </source>
</evidence>
<feature type="transmembrane region" description="Helical" evidence="11">
    <location>
        <begin position="54"/>
        <end position="72"/>
    </location>
</feature>
<dbReference type="InterPro" id="IPR020846">
    <property type="entry name" value="MFS_dom"/>
</dbReference>